<evidence type="ECO:0000256" key="4">
    <source>
        <dbReference type="ARBA" id="ARBA00022692"/>
    </source>
</evidence>
<sequence>MALGAAVVSVGLAVSLTEWLKRGKFSPSTRSKLQAIVPYCAVASAGVSNVVLMRLNELRNVRKAASQSLAGRLSEFCRCCEKMHL</sequence>
<evidence type="ECO:0000256" key="6">
    <source>
        <dbReference type="ARBA" id="ARBA00022989"/>
    </source>
</evidence>
<reference evidence="10 11" key="1">
    <citation type="journal article" date="2020" name="bioRxiv">
        <title>Metabolic contributions of an alphaproteobacterial endosymbiont in the apicomplexan Cardiosporidium cionae.</title>
        <authorList>
            <person name="Hunter E.S."/>
            <person name="Paight C.J."/>
            <person name="Lane C.E."/>
        </authorList>
    </citation>
    <scope>NUCLEOTIDE SEQUENCE [LARGE SCALE GENOMIC DNA]</scope>
    <source>
        <strain evidence="10">ESH_2018</strain>
    </source>
</reference>
<comment type="similarity">
    <text evidence="2">Belongs to the sideroflexin family.</text>
</comment>
<keyword evidence="3" id="KW-0813">Transport</keyword>
<keyword evidence="7" id="KW-0496">Mitochondrion</keyword>
<comment type="subcellular location">
    <subcellularLocation>
        <location evidence="1">Mitochondrion membrane</location>
        <topology evidence="1">Multi-pass membrane protein</topology>
    </subcellularLocation>
</comment>
<evidence type="ECO:0000313" key="11">
    <source>
        <dbReference type="Proteomes" id="UP000823046"/>
    </source>
</evidence>
<dbReference type="Pfam" id="PF03820">
    <property type="entry name" value="SFXNs"/>
    <property type="match status" value="1"/>
</dbReference>
<evidence type="ECO:0000256" key="1">
    <source>
        <dbReference type="ARBA" id="ARBA00004225"/>
    </source>
</evidence>
<dbReference type="EMBL" id="JADAQX010000187">
    <property type="protein sequence ID" value="KAF8821381.1"/>
    <property type="molecule type" value="Genomic_DNA"/>
</dbReference>
<comment type="caution">
    <text evidence="10">The sequence shown here is derived from an EMBL/GenBank/DDBJ whole genome shotgun (WGS) entry which is preliminary data.</text>
</comment>
<name>A0ABQ7JBN8_9APIC</name>
<evidence type="ECO:0000256" key="7">
    <source>
        <dbReference type="ARBA" id="ARBA00023128"/>
    </source>
</evidence>
<feature type="transmembrane region" description="Helical" evidence="9">
    <location>
        <begin position="33"/>
        <end position="53"/>
    </location>
</feature>
<proteinExistence type="inferred from homology"/>
<keyword evidence="6 9" id="KW-1133">Transmembrane helix</keyword>
<keyword evidence="5" id="KW-0029">Amino-acid transport</keyword>
<keyword evidence="4 9" id="KW-0812">Transmembrane</keyword>
<keyword evidence="8 9" id="KW-0472">Membrane</keyword>
<gene>
    <name evidence="10" type="ORF">IE077_004341</name>
</gene>
<evidence type="ECO:0000256" key="5">
    <source>
        <dbReference type="ARBA" id="ARBA00022970"/>
    </source>
</evidence>
<protein>
    <submittedName>
        <fullName evidence="10">Tricarboxylate carrier protein</fullName>
    </submittedName>
</protein>
<organism evidence="10 11">
    <name type="scientific">Cardiosporidium cionae</name>
    <dbReference type="NCBI Taxonomy" id="476202"/>
    <lineage>
        <taxon>Eukaryota</taxon>
        <taxon>Sar</taxon>
        <taxon>Alveolata</taxon>
        <taxon>Apicomplexa</taxon>
        <taxon>Aconoidasida</taxon>
        <taxon>Nephromycida</taxon>
        <taxon>Cardiosporidium</taxon>
    </lineage>
</organism>
<accession>A0ABQ7JBN8</accession>
<dbReference type="Proteomes" id="UP000823046">
    <property type="component" value="Unassembled WGS sequence"/>
</dbReference>
<dbReference type="InterPro" id="IPR004686">
    <property type="entry name" value="Mtc"/>
</dbReference>
<evidence type="ECO:0000313" key="10">
    <source>
        <dbReference type="EMBL" id="KAF8821381.1"/>
    </source>
</evidence>
<keyword evidence="11" id="KW-1185">Reference proteome</keyword>
<evidence type="ECO:0000256" key="3">
    <source>
        <dbReference type="ARBA" id="ARBA00022448"/>
    </source>
</evidence>
<evidence type="ECO:0000256" key="8">
    <source>
        <dbReference type="ARBA" id="ARBA00023136"/>
    </source>
</evidence>
<evidence type="ECO:0000256" key="2">
    <source>
        <dbReference type="ARBA" id="ARBA00005974"/>
    </source>
</evidence>
<evidence type="ECO:0000256" key="9">
    <source>
        <dbReference type="SAM" id="Phobius"/>
    </source>
</evidence>